<protein>
    <recommendedName>
        <fullName evidence="1">Amidohydrolase 3 domain-containing protein</fullName>
    </recommendedName>
</protein>
<dbReference type="AlphaFoldDB" id="A0A0P6WP13"/>
<dbReference type="PANTHER" id="PTHR22642:SF2">
    <property type="entry name" value="PROTEIN LONG AFTER FAR-RED 3"/>
    <property type="match status" value="1"/>
</dbReference>
<evidence type="ECO:0000313" key="2">
    <source>
        <dbReference type="EMBL" id="KPL70515.1"/>
    </source>
</evidence>
<evidence type="ECO:0000259" key="1">
    <source>
        <dbReference type="Pfam" id="PF07969"/>
    </source>
</evidence>
<dbReference type="PANTHER" id="PTHR22642">
    <property type="entry name" value="IMIDAZOLONEPROPIONASE"/>
    <property type="match status" value="1"/>
</dbReference>
<dbReference type="Gene3D" id="3.20.20.140">
    <property type="entry name" value="Metal-dependent hydrolases"/>
    <property type="match status" value="1"/>
</dbReference>
<dbReference type="RefSeq" id="WP_062422412.1">
    <property type="nucleotide sequence ID" value="NZ_BBYA01000010.1"/>
</dbReference>
<dbReference type="Gene3D" id="2.30.40.10">
    <property type="entry name" value="Urease, subunit C, domain 1"/>
    <property type="match status" value="1"/>
</dbReference>
<keyword evidence="3" id="KW-1185">Reference proteome</keyword>
<dbReference type="CDD" id="cd01300">
    <property type="entry name" value="YtcJ_like"/>
    <property type="match status" value="1"/>
</dbReference>
<comment type="caution">
    <text evidence="2">The sequence shown here is derived from an EMBL/GenBank/DDBJ whole genome shotgun (WGS) entry which is preliminary data.</text>
</comment>
<dbReference type="STRING" id="229920.ADM99_15430"/>
<feature type="domain" description="Amidohydrolase 3" evidence="1">
    <location>
        <begin position="53"/>
        <end position="527"/>
    </location>
</feature>
<dbReference type="EMBL" id="LGCK01000014">
    <property type="protein sequence ID" value="KPL70515.1"/>
    <property type="molecule type" value="Genomic_DNA"/>
</dbReference>
<reference evidence="2 3" key="1">
    <citation type="submission" date="2015-07" db="EMBL/GenBank/DDBJ databases">
        <title>Genome sequence of Leptolinea tardivitalis DSM 16556.</title>
        <authorList>
            <person name="Hemp J."/>
            <person name="Ward L.M."/>
            <person name="Pace L.A."/>
            <person name="Fischer W.W."/>
        </authorList>
    </citation>
    <scope>NUCLEOTIDE SEQUENCE [LARGE SCALE GENOMIC DNA]</scope>
    <source>
        <strain evidence="2 3">YMTK-2</strain>
    </source>
</reference>
<dbReference type="SUPFAM" id="SSF51556">
    <property type="entry name" value="Metallo-dependent hydrolases"/>
    <property type="match status" value="1"/>
</dbReference>
<dbReference type="Gene3D" id="3.10.310.70">
    <property type="match status" value="1"/>
</dbReference>
<proteinExistence type="predicted"/>
<gene>
    <name evidence="2" type="ORF">ADM99_15430</name>
</gene>
<dbReference type="InterPro" id="IPR033932">
    <property type="entry name" value="YtcJ-like"/>
</dbReference>
<dbReference type="InterPro" id="IPR032466">
    <property type="entry name" value="Metal_Hydrolase"/>
</dbReference>
<dbReference type="InterPro" id="IPR011059">
    <property type="entry name" value="Metal-dep_hydrolase_composite"/>
</dbReference>
<accession>A0A0P6WP13</accession>
<sequence length="533" mass="57425">MPNTNLLLENGLIYTLNPAQPRVTSAAIRGNRFVYLGQGEKARQIFCGEPADIVDLKGATVLPGLTDAHLHFEWYSTGLLAINAEQPSAENVIREVRQRAETLPAGKWITGYGWNHNVWGNGAFPTAAMLDRVAPHHPVALVAKSAHASWVNSTALRLAGITDDTPDPAGGQIVRDASGKATGILLEEAIKLVEKIIPPIAPEDLVKAVKQGMQNANRMGLTGIHDMDQPSVFRAFQQLHKECSLTLRVTKNIPLTFLDSAIAAGLCTGFGDDMLHLGAVKMFADGALGPKTAWMLAGYDSAPQDTGISTTDIEILCDSVLKANANGLAAAIHAIGDRANREILNIYSEAKKSHPGTGLRNRIEHVQLLAPEDTARLAELGVVASMQPIHATSDMYIADEHWGSRINGAYAWKTQLDNGAVLAFGSDCPVETMDPLTGIHAAVTRRRADGTPGPEGWHPEQRLSIEDAVRAYTQGPAFATGMEDRLGTLAPGYLADMTILDRDIFSIDPMDILHTTVLGTIVDGKFVWRSNQL</sequence>
<evidence type="ECO:0000313" key="3">
    <source>
        <dbReference type="Proteomes" id="UP000050430"/>
    </source>
</evidence>
<dbReference type="SUPFAM" id="SSF51338">
    <property type="entry name" value="Composite domain of metallo-dependent hydrolases"/>
    <property type="match status" value="1"/>
</dbReference>
<dbReference type="GO" id="GO:0016810">
    <property type="term" value="F:hydrolase activity, acting on carbon-nitrogen (but not peptide) bonds"/>
    <property type="evidence" value="ECO:0007669"/>
    <property type="project" value="InterPro"/>
</dbReference>
<dbReference type="OrthoDB" id="9767366at2"/>
<name>A0A0P6WP13_9CHLR</name>
<dbReference type="Pfam" id="PF07969">
    <property type="entry name" value="Amidohydro_3"/>
    <property type="match status" value="1"/>
</dbReference>
<organism evidence="2 3">
    <name type="scientific">Leptolinea tardivitalis</name>
    <dbReference type="NCBI Taxonomy" id="229920"/>
    <lineage>
        <taxon>Bacteria</taxon>
        <taxon>Bacillati</taxon>
        <taxon>Chloroflexota</taxon>
        <taxon>Anaerolineae</taxon>
        <taxon>Anaerolineales</taxon>
        <taxon>Anaerolineaceae</taxon>
        <taxon>Leptolinea</taxon>
    </lineage>
</organism>
<dbReference type="Proteomes" id="UP000050430">
    <property type="component" value="Unassembled WGS sequence"/>
</dbReference>
<dbReference type="InterPro" id="IPR013108">
    <property type="entry name" value="Amidohydro_3"/>
</dbReference>